<evidence type="ECO:0000256" key="1">
    <source>
        <dbReference type="ARBA" id="ARBA00001933"/>
    </source>
</evidence>
<evidence type="ECO:0000313" key="11">
    <source>
        <dbReference type="EMBL" id="QSO49389.1"/>
    </source>
</evidence>
<evidence type="ECO:0000256" key="5">
    <source>
        <dbReference type="ARBA" id="ARBA00022898"/>
    </source>
</evidence>
<comment type="cofactor">
    <cofactor evidence="1 8 9">
        <name>pyridoxal 5'-phosphate</name>
        <dbReference type="ChEBI" id="CHEBI:597326"/>
    </cofactor>
</comment>
<dbReference type="PANTHER" id="PTHR43321">
    <property type="entry name" value="GLUTAMATE DECARBOXYLASE"/>
    <property type="match status" value="1"/>
</dbReference>
<reference evidence="11 12" key="1">
    <citation type="submission" date="2021-02" db="EMBL/GenBank/DDBJ databases">
        <title>Alicyclobacillus curvatus sp. nov. and Alicyclobacillus mengziensis sp. nov., two acidophilic bacteria isolated from acid mine drainage.</title>
        <authorList>
            <person name="Huang Y."/>
        </authorList>
    </citation>
    <scope>NUCLEOTIDE SEQUENCE [LARGE SCALE GENOMIC DNA]</scope>
    <source>
        <strain evidence="11 12">S30H14</strain>
    </source>
</reference>
<protein>
    <recommendedName>
        <fullName evidence="3 10">Glutamate decarboxylase</fullName>
        <ecNumber evidence="3 10">4.1.1.15</ecNumber>
    </recommendedName>
</protein>
<dbReference type="FunFam" id="3.40.640.10:FF:000017">
    <property type="entry name" value="Glutamate decarboxylase"/>
    <property type="match status" value="1"/>
</dbReference>
<dbReference type="Gene3D" id="3.40.640.10">
    <property type="entry name" value="Type I PLP-dependent aspartate aminotransferase-like (Major domain)"/>
    <property type="match status" value="1"/>
</dbReference>
<dbReference type="GO" id="GO:0030170">
    <property type="term" value="F:pyridoxal phosphate binding"/>
    <property type="evidence" value="ECO:0007669"/>
    <property type="project" value="InterPro"/>
</dbReference>
<dbReference type="NCBIfam" id="TIGR01788">
    <property type="entry name" value="Glu-decarb-GAD"/>
    <property type="match status" value="1"/>
</dbReference>
<dbReference type="AlphaFoldDB" id="A0A9X7W2E0"/>
<dbReference type="Gene3D" id="3.90.1150.160">
    <property type="match status" value="1"/>
</dbReference>
<dbReference type="InterPro" id="IPR015421">
    <property type="entry name" value="PyrdxlP-dep_Trfase_major"/>
</dbReference>
<evidence type="ECO:0000256" key="9">
    <source>
        <dbReference type="RuleBase" id="RU000382"/>
    </source>
</evidence>
<dbReference type="SUPFAM" id="SSF53383">
    <property type="entry name" value="PLP-dependent transferases"/>
    <property type="match status" value="1"/>
</dbReference>
<dbReference type="InterPro" id="IPR010107">
    <property type="entry name" value="Glutamate_decarboxylase"/>
</dbReference>
<gene>
    <name evidence="11" type="ORF">JZ786_10960</name>
</gene>
<evidence type="ECO:0000256" key="6">
    <source>
        <dbReference type="ARBA" id="ARBA00023239"/>
    </source>
</evidence>
<dbReference type="InterPro" id="IPR002129">
    <property type="entry name" value="PyrdxlP-dep_de-COase"/>
</dbReference>
<dbReference type="GO" id="GO:0006538">
    <property type="term" value="P:L-glutamate catabolic process"/>
    <property type="evidence" value="ECO:0007669"/>
    <property type="project" value="TreeGrafter"/>
</dbReference>
<keyword evidence="12" id="KW-1185">Reference proteome</keyword>
<keyword evidence="4 10" id="KW-0210">Decarboxylase</keyword>
<feature type="modified residue" description="N6-(pyridoxal phosphate)lysine" evidence="8">
    <location>
        <position position="275"/>
    </location>
</feature>
<dbReference type="Proteomes" id="UP000663505">
    <property type="component" value="Chromosome"/>
</dbReference>
<evidence type="ECO:0000256" key="8">
    <source>
        <dbReference type="PIRSR" id="PIRSR602129-50"/>
    </source>
</evidence>
<accession>A0A9X7W2E0</accession>
<dbReference type="GO" id="GO:0005829">
    <property type="term" value="C:cytosol"/>
    <property type="evidence" value="ECO:0007669"/>
    <property type="project" value="TreeGrafter"/>
</dbReference>
<dbReference type="RefSeq" id="WP_206658700.1">
    <property type="nucleotide sequence ID" value="NZ_CP071182.1"/>
</dbReference>
<dbReference type="PANTHER" id="PTHR43321:SF3">
    <property type="entry name" value="GLUTAMATE DECARBOXYLASE"/>
    <property type="match status" value="1"/>
</dbReference>
<dbReference type="InterPro" id="IPR015424">
    <property type="entry name" value="PyrdxlP-dep_Trfase"/>
</dbReference>
<organism evidence="11 12">
    <name type="scientific">Alicyclobacillus mengziensis</name>
    <dbReference type="NCBI Taxonomy" id="2931921"/>
    <lineage>
        <taxon>Bacteria</taxon>
        <taxon>Bacillati</taxon>
        <taxon>Bacillota</taxon>
        <taxon>Bacilli</taxon>
        <taxon>Bacillales</taxon>
        <taxon>Alicyclobacillaceae</taxon>
        <taxon>Alicyclobacillus</taxon>
    </lineage>
</organism>
<dbReference type="GO" id="GO:0004058">
    <property type="term" value="F:aromatic-L-amino-acid decarboxylase activity"/>
    <property type="evidence" value="ECO:0007669"/>
    <property type="project" value="UniProtKB-ARBA"/>
</dbReference>
<sequence>MTSLYSSHSDDQPRIRDEFVPLDFDIKIPKYHIPEDQHDPAKIYRFVADELMLDGRARQNLATFCTTFEDKEVRDLMDLSIRKNMIDKDEYPYTAEVEMRCVQMLAELWHASRSHKTIGTSTTGSSEAAMLAGLAFKWSWRSRREKQGQSTDRPNLVTGPVQVCWHKFARYFDVELREIPMDPTRYTLPPEKLARFCDENTIGVVATLGLTFTGHYDPVQTISAVLDELESQTGWNIPIHVDAASGGFVAPFLNPEVKWDFRLPRVRSINASGHKYGLAPIGVGWVVWRESNDLPEDLIFRVNYLGGNMPTFALNFSRPGGQVVAQYYNLLRFGRKGYSSIMSDLQDIALFIAAKLGQMGIFKLIHRGDEGIPVVTWTLQDGIPLPFNLYDLTHELRTRGWQVPAYSLPKNLQNTVVSRVVVRYGFTMDMAAAFIEDVIRALDYFRRHAPAHPLDEKECHGFNHL</sequence>
<dbReference type="EMBL" id="CP071182">
    <property type="protein sequence ID" value="QSO49389.1"/>
    <property type="molecule type" value="Genomic_DNA"/>
</dbReference>
<keyword evidence="5 8" id="KW-0663">Pyridoxal phosphate</keyword>
<evidence type="ECO:0000256" key="3">
    <source>
        <dbReference type="ARBA" id="ARBA00012421"/>
    </source>
</evidence>
<dbReference type="Pfam" id="PF00282">
    <property type="entry name" value="Pyridoxal_deC"/>
    <property type="match status" value="1"/>
</dbReference>
<evidence type="ECO:0000256" key="2">
    <source>
        <dbReference type="ARBA" id="ARBA00009533"/>
    </source>
</evidence>
<comment type="similarity">
    <text evidence="2 9">Belongs to the group II decarboxylase family.</text>
</comment>
<evidence type="ECO:0000313" key="12">
    <source>
        <dbReference type="Proteomes" id="UP000663505"/>
    </source>
</evidence>
<evidence type="ECO:0000256" key="4">
    <source>
        <dbReference type="ARBA" id="ARBA00022793"/>
    </source>
</evidence>
<evidence type="ECO:0000256" key="7">
    <source>
        <dbReference type="ARBA" id="ARBA00048868"/>
    </source>
</evidence>
<evidence type="ECO:0000256" key="10">
    <source>
        <dbReference type="RuleBase" id="RU361171"/>
    </source>
</evidence>
<proteinExistence type="inferred from homology"/>
<comment type="catalytic activity">
    <reaction evidence="7 10">
        <text>L-glutamate + H(+) = 4-aminobutanoate + CO2</text>
        <dbReference type="Rhea" id="RHEA:17785"/>
        <dbReference type="ChEBI" id="CHEBI:15378"/>
        <dbReference type="ChEBI" id="CHEBI:16526"/>
        <dbReference type="ChEBI" id="CHEBI:29985"/>
        <dbReference type="ChEBI" id="CHEBI:59888"/>
        <dbReference type="EC" id="4.1.1.15"/>
    </reaction>
</comment>
<keyword evidence="6 9" id="KW-0456">Lyase</keyword>
<dbReference type="EC" id="4.1.1.15" evidence="3 10"/>
<name>A0A9X7W2E0_9BACL</name>
<dbReference type="KEGG" id="afx:JZ786_10960"/>
<dbReference type="GO" id="GO:0004351">
    <property type="term" value="F:glutamate decarboxylase activity"/>
    <property type="evidence" value="ECO:0007669"/>
    <property type="project" value="UniProtKB-EC"/>
</dbReference>
<dbReference type="Gene3D" id="4.10.280.50">
    <property type="match status" value="1"/>
</dbReference>